<feature type="region of interest" description="Disordered" evidence="1">
    <location>
        <begin position="1"/>
        <end position="54"/>
    </location>
</feature>
<dbReference type="EMBL" id="BPPX01000001">
    <property type="protein sequence ID" value="GJC77857.1"/>
    <property type="molecule type" value="Genomic_DNA"/>
</dbReference>
<dbReference type="AlphaFoldDB" id="A0AA37GBY3"/>
<sequence>MERIHSPSWKSKLGLPSTATPACRQQQQQTDGLGRNVAKSKRHPPKAANASHLISRVPCDPTSSTLQCDFVCLATDGPSIGYAGIAILRVYVCAPGSIHSGSFGAILKKRTGRLIRLRRKSMLSLP</sequence>
<name>A0AA37GBY3_9PEZI</name>
<comment type="caution">
    <text evidence="2">The sequence shown here is derived from an EMBL/GenBank/DDBJ whole genome shotgun (WGS) entry which is preliminary data.</text>
</comment>
<feature type="compositionally biased region" description="Polar residues" evidence="1">
    <location>
        <begin position="17"/>
        <end position="31"/>
    </location>
</feature>
<keyword evidence="3" id="KW-1185">Reference proteome</keyword>
<evidence type="ECO:0000256" key="1">
    <source>
        <dbReference type="SAM" id="MobiDB-lite"/>
    </source>
</evidence>
<evidence type="ECO:0000313" key="3">
    <source>
        <dbReference type="Proteomes" id="UP001055172"/>
    </source>
</evidence>
<accession>A0AA37GBY3</accession>
<organism evidence="2 3">
    <name type="scientific">Colletotrichum liriopes</name>
    <dbReference type="NCBI Taxonomy" id="708192"/>
    <lineage>
        <taxon>Eukaryota</taxon>
        <taxon>Fungi</taxon>
        <taxon>Dikarya</taxon>
        <taxon>Ascomycota</taxon>
        <taxon>Pezizomycotina</taxon>
        <taxon>Sordariomycetes</taxon>
        <taxon>Hypocreomycetidae</taxon>
        <taxon>Glomerellales</taxon>
        <taxon>Glomerellaceae</taxon>
        <taxon>Colletotrichum</taxon>
        <taxon>Colletotrichum spaethianum species complex</taxon>
    </lineage>
</organism>
<dbReference type="Proteomes" id="UP001055172">
    <property type="component" value="Unassembled WGS sequence"/>
</dbReference>
<protein>
    <submittedName>
        <fullName evidence="2">Uncharacterized protein</fullName>
    </submittedName>
</protein>
<gene>
    <name evidence="2" type="ORF">ColLi_00695</name>
</gene>
<proteinExistence type="predicted"/>
<reference evidence="2 3" key="1">
    <citation type="submission" date="2021-07" db="EMBL/GenBank/DDBJ databases">
        <title>Genome data of Colletotrichum spaethianum.</title>
        <authorList>
            <person name="Utami Y.D."/>
            <person name="Hiruma K."/>
        </authorList>
    </citation>
    <scope>NUCLEOTIDE SEQUENCE [LARGE SCALE GENOMIC DNA]</scope>
    <source>
        <strain evidence="2 3">MAFF 242679</strain>
    </source>
</reference>
<evidence type="ECO:0000313" key="2">
    <source>
        <dbReference type="EMBL" id="GJC77857.1"/>
    </source>
</evidence>